<dbReference type="Gene3D" id="1.10.10.10">
    <property type="entry name" value="Winged helix-like DNA-binding domain superfamily/Winged helix DNA-binding domain"/>
    <property type="match status" value="1"/>
</dbReference>
<dbReference type="Proteomes" id="UP001596263">
    <property type="component" value="Unassembled WGS sequence"/>
</dbReference>
<dbReference type="PROSITE" id="PS50043">
    <property type="entry name" value="HTH_LUXR_2"/>
    <property type="match status" value="1"/>
</dbReference>
<reference evidence="3" key="1">
    <citation type="journal article" date="2019" name="Int. J. Syst. Evol. Microbiol.">
        <title>The Global Catalogue of Microorganisms (GCM) 10K type strain sequencing project: providing services to taxonomists for standard genome sequencing and annotation.</title>
        <authorList>
            <consortium name="The Broad Institute Genomics Platform"/>
            <consortium name="The Broad Institute Genome Sequencing Center for Infectious Disease"/>
            <person name="Wu L."/>
            <person name="Ma J."/>
        </authorList>
    </citation>
    <scope>NUCLEOTIDE SEQUENCE [LARGE SCALE GENOMIC DNA]</scope>
    <source>
        <strain evidence="3">KCTC 42586</strain>
    </source>
</reference>
<protein>
    <submittedName>
        <fullName evidence="2">LuxR C-terminal-related transcriptional regulator</fullName>
    </submittedName>
</protein>
<dbReference type="CDD" id="cd06170">
    <property type="entry name" value="LuxR_C_like"/>
    <property type="match status" value="1"/>
</dbReference>
<feature type="domain" description="HTH luxR-type" evidence="1">
    <location>
        <begin position="270"/>
        <end position="335"/>
    </location>
</feature>
<evidence type="ECO:0000313" key="2">
    <source>
        <dbReference type="EMBL" id="MFC5220528.1"/>
    </source>
</evidence>
<dbReference type="SUPFAM" id="SSF46894">
    <property type="entry name" value="C-terminal effector domain of the bipartite response regulators"/>
    <property type="match status" value="1"/>
</dbReference>
<dbReference type="InterPro" id="IPR051797">
    <property type="entry name" value="TrmB-like"/>
</dbReference>
<dbReference type="EMBL" id="JBHSKM010000050">
    <property type="protein sequence ID" value="MFC5220528.1"/>
    <property type="molecule type" value="Genomic_DNA"/>
</dbReference>
<organism evidence="2 3">
    <name type="scientific">Streptomyces coerulescens</name>
    <dbReference type="NCBI Taxonomy" id="29304"/>
    <lineage>
        <taxon>Bacteria</taxon>
        <taxon>Bacillati</taxon>
        <taxon>Actinomycetota</taxon>
        <taxon>Actinomycetes</taxon>
        <taxon>Kitasatosporales</taxon>
        <taxon>Streptomycetaceae</taxon>
        <taxon>Streptomyces</taxon>
    </lineage>
</organism>
<dbReference type="PRINTS" id="PR00038">
    <property type="entry name" value="HTHLUXR"/>
</dbReference>
<dbReference type="InterPro" id="IPR000792">
    <property type="entry name" value="Tscrpt_reg_LuxR_C"/>
</dbReference>
<name>A0ABW0CZJ2_STRCD</name>
<dbReference type="SMART" id="SM00421">
    <property type="entry name" value="HTH_LUXR"/>
    <property type="match status" value="1"/>
</dbReference>
<dbReference type="Pfam" id="PF00196">
    <property type="entry name" value="GerE"/>
    <property type="match status" value="1"/>
</dbReference>
<gene>
    <name evidence="2" type="ORF">ACFPQ9_42650</name>
</gene>
<dbReference type="PANTHER" id="PTHR34293:SF1">
    <property type="entry name" value="HTH-TYPE TRANSCRIPTIONAL REGULATOR TRMBL2"/>
    <property type="match status" value="1"/>
</dbReference>
<dbReference type="InterPro" id="IPR036388">
    <property type="entry name" value="WH-like_DNA-bd_sf"/>
</dbReference>
<dbReference type="PANTHER" id="PTHR34293">
    <property type="entry name" value="HTH-TYPE TRANSCRIPTIONAL REGULATOR TRMBL2"/>
    <property type="match status" value="1"/>
</dbReference>
<keyword evidence="3" id="KW-1185">Reference proteome</keyword>
<accession>A0ABW0CZJ2</accession>
<sequence>MEIPGLPDTGGRPTLSDEARLVYQFLAEVQDGASPDDVRRGTNLSADRLDQAVDRLTTLKLLCESSQRAGTLRALPPDSARMQLVWPIVRELNRRRREVDAIREVFSELSQVYESASLHAARTSPLEVVRDLDSVRRTITQLAAEAAEEVITAQPGGARSAETLKESLERTDELLGRGVRLRTLYQHPARFNTVTTEFVRHVTALGAEVRTQSDGFMRLLLFDGEVAVTSLRDDRCGALIVRDPHMIDFMRTTFEQAWSRATPFAPEYDPAIVDRTLDDTKTAIAQLLVEGLEDKVIARRLGISLRTCQRHISDIMRRLGAKNRLHLGYLLHSRRIRERGVAPHTSADTVGASYGDVD</sequence>
<evidence type="ECO:0000313" key="3">
    <source>
        <dbReference type="Proteomes" id="UP001596263"/>
    </source>
</evidence>
<proteinExistence type="predicted"/>
<evidence type="ECO:0000259" key="1">
    <source>
        <dbReference type="PROSITE" id="PS50043"/>
    </source>
</evidence>
<dbReference type="RefSeq" id="WP_380865409.1">
    <property type="nucleotide sequence ID" value="NZ_JBHSKM010000050.1"/>
</dbReference>
<comment type="caution">
    <text evidence="2">The sequence shown here is derived from an EMBL/GenBank/DDBJ whole genome shotgun (WGS) entry which is preliminary data.</text>
</comment>
<dbReference type="InterPro" id="IPR016032">
    <property type="entry name" value="Sig_transdc_resp-reg_C-effctor"/>
</dbReference>